<dbReference type="InterPro" id="IPR036388">
    <property type="entry name" value="WH-like_DNA-bd_sf"/>
</dbReference>
<dbReference type="GO" id="GO:0003700">
    <property type="term" value="F:DNA-binding transcription factor activity"/>
    <property type="evidence" value="ECO:0007669"/>
    <property type="project" value="TreeGrafter"/>
</dbReference>
<keyword evidence="1" id="KW-0238">DNA-binding</keyword>
<dbReference type="AlphaFoldDB" id="D9SQ54"/>
<dbReference type="SUPFAM" id="SSF46785">
    <property type="entry name" value="Winged helix' DNA-binding domain"/>
    <property type="match status" value="1"/>
</dbReference>
<reference evidence="2 3" key="1">
    <citation type="submission" date="2010-08" db="EMBL/GenBank/DDBJ databases">
        <title>Complete sequence of Clostridium cellulovorans 743B.</title>
        <authorList>
            <consortium name="US DOE Joint Genome Institute"/>
            <person name="Lucas S."/>
            <person name="Copeland A."/>
            <person name="Lapidus A."/>
            <person name="Cheng J.-F."/>
            <person name="Bruce D."/>
            <person name="Goodwin L."/>
            <person name="Pitluck S."/>
            <person name="Chertkov O."/>
            <person name="Detter J.C."/>
            <person name="Han C."/>
            <person name="Tapia R."/>
            <person name="Land M."/>
            <person name="Hauser L."/>
            <person name="Chang Y.-J."/>
            <person name="Jeffries C."/>
            <person name="Kyrpides N."/>
            <person name="Ivanova N."/>
            <person name="Mikhailova N."/>
            <person name="Hemme C.L."/>
            <person name="Woyke T."/>
        </authorList>
    </citation>
    <scope>NUCLEOTIDE SEQUENCE [LARGE SCALE GENOMIC DNA]</scope>
    <source>
        <strain evidence="3">ATCC 35296 / DSM 3052 / OCM 3 / 743B</strain>
    </source>
</reference>
<protein>
    <submittedName>
        <fullName evidence="2">Transcriptional regulator, BadM/Rrf2 family</fullName>
    </submittedName>
</protein>
<dbReference type="eggNOG" id="COG1959">
    <property type="taxonomic scope" value="Bacteria"/>
</dbReference>
<dbReference type="Gene3D" id="1.10.10.10">
    <property type="entry name" value="Winged helix-like DNA-binding domain superfamily/Winged helix DNA-binding domain"/>
    <property type="match status" value="1"/>
</dbReference>
<keyword evidence="3" id="KW-1185">Reference proteome</keyword>
<evidence type="ECO:0000256" key="1">
    <source>
        <dbReference type="ARBA" id="ARBA00023125"/>
    </source>
</evidence>
<gene>
    <name evidence="2" type="ordered locus">Clocel_2477</name>
</gene>
<dbReference type="GO" id="GO:0005829">
    <property type="term" value="C:cytosol"/>
    <property type="evidence" value="ECO:0007669"/>
    <property type="project" value="TreeGrafter"/>
</dbReference>
<proteinExistence type="predicted"/>
<dbReference type="PANTHER" id="PTHR33221">
    <property type="entry name" value="WINGED HELIX-TURN-HELIX TRANSCRIPTIONAL REGULATOR, RRF2 FAMILY"/>
    <property type="match status" value="1"/>
</dbReference>
<name>D9SQ54_CLOC7</name>
<dbReference type="STRING" id="573061.Clocel_2477"/>
<dbReference type="PROSITE" id="PS51197">
    <property type="entry name" value="HTH_RRF2_2"/>
    <property type="match status" value="1"/>
</dbReference>
<dbReference type="InterPro" id="IPR000944">
    <property type="entry name" value="Tscrpt_reg_Rrf2"/>
</dbReference>
<dbReference type="KEGG" id="ccb:Clocel_2477"/>
<accession>D9SQ54</accession>
<evidence type="ECO:0000313" key="2">
    <source>
        <dbReference type="EMBL" id="ADL52190.1"/>
    </source>
</evidence>
<dbReference type="OrthoDB" id="9808360at2"/>
<dbReference type="InterPro" id="IPR036390">
    <property type="entry name" value="WH_DNA-bd_sf"/>
</dbReference>
<dbReference type="Pfam" id="PF02082">
    <property type="entry name" value="Rrf2"/>
    <property type="match status" value="1"/>
</dbReference>
<dbReference type="Proteomes" id="UP000002730">
    <property type="component" value="Chromosome"/>
</dbReference>
<dbReference type="EMBL" id="CP002160">
    <property type="protein sequence ID" value="ADL52190.1"/>
    <property type="molecule type" value="Genomic_DNA"/>
</dbReference>
<dbReference type="NCBIfam" id="TIGR00738">
    <property type="entry name" value="rrf2_super"/>
    <property type="match status" value="1"/>
</dbReference>
<dbReference type="GO" id="GO:0003677">
    <property type="term" value="F:DNA binding"/>
    <property type="evidence" value="ECO:0007669"/>
    <property type="project" value="UniProtKB-KW"/>
</dbReference>
<organism evidence="2 3">
    <name type="scientific">Clostridium cellulovorans (strain ATCC 35296 / DSM 3052 / OCM 3 / 743B)</name>
    <dbReference type="NCBI Taxonomy" id="573061"/>
    <lineage>
        <taxon>Bacteria</taxon>
        <taxon>Bacillati</taxon>
        <taxon>Bacillota</taxon>
        <taxon>Clostridia</taxon>
        <taxon>Eubacteriales</taxon>
        <taxon>Clostridiaceae</taxon>
        <taxon>Clostridium</taxon>
    </lineage>
</organism>
<dbReference type="PANTHER" id="PTHR33221:SF5">
    <property type="entry name" value="HTH-TYPE TRANSCRIPTIONAL REGULATOR ISCR"/>
    <property type="match status" value="1"/>
</dbReference>
<sequence>MKISTKGIYGLKAIVDLACYSVNEVVTIKSICERQGLSERYLEQIFSLLRKNGIIVGRKGSQGGYTLAKKPKELTVYEILTALEGELTCRPKVDVNNDLDDIISFSVWKVIDETTKKLLEEKNLEELVDEYNRNRTKQSMYYI</sequence>
<dbReference type="HOGENOM" id="CLU_107144_0_1_9"/>
<evidence type="ECO:0000313" key="3">
    <source>
        <dbReference type="Proteomes" id="UP000002730"/>
    </source>
</evidence>
<dbReference type="RefSeq" id="WP_010074705.1">
    <property type="nucleotide sequence ID" value="NC_014393.1"/>
</dbReference>